<evidence type="ECO:0000313" key="1">
    <source>
        <dbReference type="EMBL" id="KMS93393.1"/>
    </source>
</evidence>
<reference evidence="1 2" key="1">
    <citation type="journal article" date="2014" name="Nature">
        <title>The genome of the recently domesticated crop plant sugar beet (Beta vulgaris).</title>
        <authorList>
            <person name="Dohm J.C."/>
            <person name="Minoche A.E."/>
            <person name="Holtgrawe D."/>
            <person name="Capella-Gutierrez S."/>
            <person name="Zakrzewski F."/>
            <person name="Tafer H."/>
            <person name="Rupp O."/>
            <person name="Sorensen T.R."/>
            <person name="Stracke R."/>
            <person name="Reinhardt R."/>
            <person name="Goesmann A."/>
            <person name="Kraft T."/>
            <person name="Schulz B."/>
            <person name="Stadler P.F."/>
            <person name="Schmidt T."/>
            <person name="Gabaldon T."/>
            <person name="Lehrach H."/>
            <person name="Weisshaar B."/>
            <person name="Himmelbauer H."/>
        </authorList>
    </citation>
    <scope>NUCLEOTIDE SEQUENCE [LARGE SCALE GENOMIC DNA]</scope>
    <source>
        <tissue evidence="1">Taproot</tissue>
    </source>
</reference>
<protein>
    <submittedName>
        <fullName evidence="1">Uncharacterized protein</fullName>
    </submittedName>
</protein>
<name>A0A0J8B0F7_BETVV</name>
<feature type="non-terminal residue" evidence="1">
    <location>
        <position position="1"/>
    </location>
</feature>
<dbReference type="Gramene" id="KMS93393">
    <property type="protein sequence ID" value="KMS93393"/>
    <property type="gene ID" value="BVRB_031930"/>
</dbReference>
<sequence>VTSSRKMLLFGASLPLSSKDPRKASVYGVPTILAHVVMVEHGRKTVTRFQ</sequence>
<dbReference type="Proteomes" id="UP000035740">
    <property type="component" value="Unassembled WGS sequence"/>
</dbReference>
<dbReference type="AlphaFoldDB" id="A0A0J8B0F7"/>
<keyword evidence="2" id="KW-1185">Reference proteome</keyword>
<accession>A0A0J8B0F7</accession>
<evidence type="ECO:0000313" key="2">
    <source>
        <dbReference type="Proteomes" id="UP000035740"/>
    </source>
</evidence>
<organism evidence="1 2">
    <name type="scientific">Beta vulgaris subsp. vulgaris</name>
    <name type="common">Beet</name>
    <dbReference type="NCBI Taxonomy" id="3555"/>
    <lineage>
        <taxon>Eukaryota</taxon>
        <taxon>Viridiplantae</taxon>
        <taxon>Streptophyta</taxon>
        <taxon>Embryophyta</taxon>
        <taxon>Tracheophyta</taxon>
        <taxon>Spermatophyta</taxon>
        <taxon>Magnoliopsida</taxon>
        <taxon>eudicotyledons</taxon>
        <taxon>Gunneridae</taxon>
        <taxon>Pentapetalae</taxon>
        <taxon>Caryophyllales</taxon>
        <taxon>Chenopodiaceae</taxon>
        <taxon>Betoideae</taxon>
        <taxon>Beta</taxon>
    </lineage>
</organism>
<dbReference type="EMBL" id="KQ103233">
    <property type="protein sequence ID" value="KMS93393.1"/>
    <property type="molecule type" value="Genomic_DNA"/>
</dbReference>
<proteinExistence type="predicted"/>
<gene>
    <name evidence="1" type="ORF">BVRB_031930</name>
</gene>